<keyword evidence="5" id="KW-0547">Nucleotide-binding</keyword>
<evidence type="ECO:0000256" key="7">
    <source>
        <dbReference type="ARBA" id="ARBA00032345"/>
    </source>
</evidence>
<dbReference type="GO" id="GO:0005525">
    <property type="term" value="F:GTP binding"/>
    <property type="evidence" value="ECO:0007669"/>
    <property type="project" value="UniProtKB-KW"/>
</dbReference>
<reference evidence="11" key="1">
    <citation type="submission" date="2018-05" db="EMBL/GenBank/DDBJ databases">
        <authorList>
            <person name="Lanie J.A."/>
            <person name="Ng W.-L."/>
            <person name="Kazmierczak K.M."/>
            <person name="Andrzejewski T.M."/>
            <person name="Davidsen T.M."/>
            <person name="Wayne K.J."/>
            <person name="Tettelin H."/>
            <person name="Glass J.I."/>
            <person name="Rusch D."/>
            <person name="Podicherti R."/>
            <person name="Tsui H.-C.T."/>
            <person name="Winkler M.E."/>
        </authorList>
    </citation>
    <scope>NUCLEOTIDE SEQUENCE</scope>
</reference>
<accession>A0A381NJL8</accession>
<dbReference type="GO" id="GO:0042254">
    <property type="term" value="P:ribosome biogenesis"/>
    <property type="evidence" value="ECO:0007669"/>
    <property type="project" value="UniProtKB-KW"/>
</dbReference>
<dbReference type="Pfam" id="PF14714">
    <property type="entry name" value="KH_dom-like"/>
    <property type="match status" value="1"/>
</dbReference>
<dbReference type="AlphaFoldDB" id="A0A381NJL8"/>
<gene>
    <name evidence="11" type="ORF">METZ01_LOCUS7660</name>
</gene>
<protein>
    <recommendedName>
        <fullName evidence="2">GTPase Der</fullName>
    </recommendedName>
    <alternativeName>
        <fullName evidence="7">GTP-binding protein EngA</fullName>
    </alternativeName>
</protein>
<dbReference type="FunFam" id="3.30.300.20:FF:000004">
    <property type="entry name" value="GTPase Der"/>
    <property type="match status" value="1"/>
</dbReference>
<evidence type="ECO:0000256" key="4">
    <source>
        <dbReference type="ARBA" id="ARBA00022737"/>
    </source>
</evidence>
<comment type="similarity">
    <text evidence="1">Belongs to the TRAFAC class TrmE-Era-EngA-EngB-Septin-like GTPase superfamily. EngA (Der) GTPase family.</text>
</comment>
<evidence type="ECO:0000259" key="10">
    <source>
        <dbReference type="Pfam" id="PF14714"/>
    </source>
</evidence>
<evidence type="ECO:0000256" key="3">
    <source>
        <dbReference type="ARBA" id="ARBA00022517"/>
    </source>
</evidence>
<dbReference type="SUPFAM" id="SSF52540">
    <property type="entry name" value="P-loop containing nucleoside triphosphate hydrolases"/>
    <property type="match status" value="2"/>
</dbReference>
<evidence type="ECO:0000256" key="5">
    <source>
        <dbReference type="ARBA" id="ARBA00022741"/>
    </source>
</evidence>
<dbReference type="HAMAP" id="MF_00195">
    <property type="entry name" value="GTPase_Der"/>
    <property type="match status" value="1"/>
</dbReference>
<evidence type="ECO:0000256" key="6">
    <source>
        <dbReference type="ARBA" id="ARBA00023134"/>
    </source>
</evidence>
<dbReference type="NCBIfam" id="TIGR00231">
    <property type="entry name" value="small_GTP"/>
    <property type="match status" value="2"/>
</dbReference>
<evidence type="ECO:0000256" key="8">
    <source>
        <dbReference type="SAM" id="MobiDB-lite"/>
    </source>
</evidence>
<dbReference type="InterPro" id="IPR005225">
    <property type="entry name" value="Small_GTP-bd"/>
</dbReference>
<dbReference type="Gene3D" id="3.40.50.300">
    <property type="entry name" value="P-loop containing nucleotide triphosphate hydrolases"/>
    <property type="match status" value="2"/>
</dbReference>
<dbReference type="InterPro" id="IPR016484">
    <property type="entry name" value="GTPase_Der"/>
</dbReference>
<evidence type="ECO:0000256" key="2">
    <source>
        <dbReference type="ARBA" id="ARBA00020953"/>
    </source>
</evidence>
<dbReference type="PIRSF" id="PIRSF006485">
    <property type="entry name" value="GTP-binding_EngA"/>
    <property type="match status" value="1"/>
</dbReference>
<dbReference type="Gene3D" id="3.30.300.20">
    <property type="match status" value="1"/>
</dbReference>
<proteinExistence type="inferred from homology"/>
<feature type="domain" description="GTPase Der C-terminal KH-domain-like" evidence="10">
    <location>
        <begin position="348"/>
        <end position="426"/>
    </location>
</feature>
<dbReference type="CDD" id="cd01894">
    <property type="entry name" value="EngA1"/>
    <property type="match status" value="1"/>
</dbReference>
<dbReference type="PRINTS" id="PR00326">
    <property type="entry name" value="GTP1OBG"/>
</dbReference>
<dbReference type="InterPro" id="IPR006073">
    <property type="entry name" value="GTP-bd"/>
</dbReference>
<evidence type="ECO:0000313" key="11">
    <source>
        <dbReference type="EMBL" id="SUZ54806.1"/>
    </source>
</evidence>
<feature type="domain" description="G" evidence="9">
    <location>
        <begin position="175"/>
        <end position="290"/>
    </location>
</feature>
<keyword evidence="3" id="KW-0690">Ribosome biogenesis</keyword>
<dbReference type="PANTHER" id="PTHR43834">
    <property type="entry name" value="GTPASE DER"/>
    <property type="match status" value="1"/>
</dbReference>
<evidence type="ECO:0000256" key="1">
    <source>
        <dbReference type="ARBA" id="ARBA00008279"/>
    </source>
</evidence>
<feature type="compositionally biased region" description="Basic residues" evidence="8">
    <location>
        <begin position="442"/>
        <end position="456"/>
    </location>
</feature>
<keyword evidence="6" id="KW-0342">GTP-binding</keyword>
<dbReference type="GO" id="GO:0043022">
    <property type="term" value="F:ribosome binding"/>
    <property type="evidence" value="ECO:0007669"/>
    <property type="project" value="TreeGrafter"/>
</dbReference>
<dbReference type="CDD" id="cd01895">
    <property type="entry name" value="EngA2"/>
    <property type="match status" value="1"/>
</dbReference>
<feature type="domain" description="G" evidence="9">
    <location>
        <begin position="5"/>
        <end position="117"/>
    </location>
</feature>
<dbReference type="InterPro" id="IPR015946">
    <property type="entry name" value="KH_dom-like_a/b"/>
</dbReference>
<dbReference type="InterPro" id="IPR032859">
    <property type="entry name" value="KH_dom-like"/>
</dbReference>
<dbReference type="InterPro" id="IPR027417">
    <property type="entry name" value="P-loop_NTPase"/>
</dbReference>
<dbReference type="NCBIfam" id="TIGR03594">
    <property type="entry name" value="GTPase_EngA"/>
    <property type="match status" value="1"/>
</dbReference>
<dbReference type="PANTHER" id="PTHR43834:SF6">
    <property type="entry name" value="GTPASE DER"/>
    <property type="match status" value="1"/>
</dbReference>
<name>A0A381NJL8_9ZZZZ</name>
<dbReference type="EMBL" id="UINC01000409">
    <property type="protein sequence ID" value="SUZ54806.1"/>
    <property type="molecule type" value="Genomic_DNA"/>
</dbReference>
<organism evidence="11">
    <name type="scientific">marine metagenome</name>
    <dbReference type="NCBI Taxonomy" id="408172"/>
    <lineage>
        <taxon>unclassified sequences</taxon>
        <taxon>metagenomes</taxon>
        <taxon>ecological metagenomes</taxon>
    </lineage>
</organism>
<evidence type="ECO:0000259" key="9">
    <source>
        <dbReference type="Pfam" id="PF01926"/>
    </source>
</evidence>
<keyword evidence="4" id="KW-0677">Repeat</keyword>
<dbReference type="Pfam" id="PF01926">
    <property type="entry name" value="MMR_HSR1"/>
    <property type="match status" value="2"/>
</dbReference>
<sequence>MSSIVAIVGRPNVGKSSLFNLLTGSRAALVADFSGLTRDRQYGGDSMSSAILIDTGGLGSDSSNLSKDVIKQTNLAIEEADFLFFMVDGKDGLVPLDEEIAKKLRKTNKPVKLIVNKIDNAKDFEVSTEFDQLGFKDKVIISAAHNQGLDKIKKALLEISPKTEPNLEKRNNLVVSLLGRPNVGKSTLLNKLSGFERVLVSSESGTTRDSIEVPVKEGEITLIDTAGVRKKSAAKGKVEQFSISQSLEAIKKSNVVIHILDAVEPLVDQDMHLLGLALSIGKPVLLVANKIDLLNKEELSNLTEHIFRKLTFAKFVGLTLISAKEGKGLKELLNLAEEAHLASSKDFDTSALNKILNEAIKKQPPPLVGRFRPKLRYAHQGGKNPPLFIIHGNNLKKLPSSYEKYIENYFREHLKLRSTPLFIELRESDNPYKDKPNLLTGRQKKKRKRMIKRTKK</sequence>
<feature type="region of interest" description="Disordered" evidence="8">
    <location>
        <begin position="433"/>
        <end position="456"/>
    </location>
</feature>